<dbReference type="InterPro" id="IPR013107">
    <property type="entry name" value="Acyl-CoA_DH_C"/>
</dbReference>
<dbReference type="Proteomes" id="UP001321477">
    <property type="component" value="Chromosome"/>
</dbReference>
<name>A0ABN6YEA7_9MICO</name>
<evidence type="ECO:0000259" key="2">
    <source>
        <dbReference type="Pfam" id="PF08028"/>
    </source>
</evidence>
<feature type="domain" description="Acyl-CoA dehydrogenase C-terminal" evidence="2">
    <location>
        <begin position="36"/>
        <end position="159"/>
    </location>
</feature>
<dbReference type="EMBL" id="AP027734">
    <property type="protein sequence ID" value="BDZ55782.1"/>
    <property type="molecule type" value="Genomic_DNA"/>
</dbReference>
<evidence type="ECO:0000313" key="3">
    <source>
        <dbReference type="EMBL" id="BDZ55782.1"/>
    </source>
</evidence>
<sequence>MLDGAVAAPDRVVRRLDPGPNADPFVSAIFACFELFLSAVYAGIAERALEVAIDAATARTSARTGRPRSEDPGVRRRIAEAALALDGVAPQLVGLARDLADGTDHGEYWFALLSGAKVRTVQTAREVVDAAVRVVGGATYFAGNELGRLQRDVLAGVFHPSSDDGALATIANARLGPLPD</sequence>
<organism evidence="3 4">
    <name type="scientific">Agromyces marinus</name>
    <dbReference type="NCBI Taxonomy" id="1389020"/>
    <lineage>
        <taxon>Bacteria</taxon>
        <taxon>Bacillati</taxon>
        <taxon>Actinomycetota</taxon>
        <taxon>Actinomycetes</taxon>
        <taxon>Micrococcales</taxon>
        <taxon>Microbacteriaceae</taxon>
        <taxon>Agromyces</taxon>
    </lineage>
</organism>
<protein>
    <recommendedName>
        <fullName evidence="2">Acyl-CoA dehydrogenase C-terminal domain-containing protein</fullName>
    </recommendedName>
</protein>
<keyword evidence="4" id="KW-1185">Reference proteome</keyword>
<dbReference type="InterPro" id="IPR036250">
    <property type="entry name" value="AcylCo_DH-like_C"/>
</dbReference>
<evidence type="ECO:0000256" key="1">
    <source>
        <dbReference type="ARBA" id="ARBA00023002"/>
    </source>
</evidence>
<dbReference type="Pfam" id="PF08028">
    <property type="entry name" value="Acyl-CoA_dh_2"/>
    <property type="match status" value="1"/>
</dbReference>
<dbReference type="Gene3D" id="1.20.140.10">
    <property type="entry name" value="Butyryl-CoA Dehydrogenase, subunit A, domain 3"/>
    <property type="match status" value="1"/>
</dbReference>
<keyword evidence="1" id="KW-0560">Oxidoreductase</keyword>
<reference evidence="4" key="1">
    <citation type="journal article" date="2019" name="Int. J. Syst. Evol. Microbiol.">
        <title>The Global Catalogue of Microorganisms (GCM) 10K type strain sequencing project: providing services to taxonomists for standard genome sequencing and annotation.</title>
        <authorList>
            <consortium name="The Broad Institute Genomics Platform"/>
            <consortium name="The Broad Institute Genome Sequencing Center for Infectious Disease"/>
            <person name="Wu L."/>
            <person name="Ma J."/>
        </authorList>
    </citation>
    <scope>NUCLEOTIDE SEQUENCE [LARGE SCALE GENOMIC DNA]</scope>
    <source>
        <strain evidence="4">NBRC 109019</strain>
    </source>
</reference>
<gene>
    <name evidence="3" type="ORF">GCM10025870_28550</name>
</gene>
<evidence type="ECO:0000313" key="4">
    <source>
        <dbReference type="Proteomes" id="UP001321477"/>
    </source>
</evidence>
<proteinExistence type="predicted"/>
<accession>A0ABN6YEA7</accession>
<dbReference type="SUPFAM" id="SSF47203">
    <property type="entry name" value="Acyl-CoA dehydrogenase C-terminal domain-like"/>
    <property type="match status" value="1"/>
</dbReference>